<proteinExistence type="inferred from homology"/>
<comment type="function">
    <text evidence="4">Catalyzes the NADPH-dependent reduction of ketopantoate into pantoic acid.</text>
</comment>
<comment type="similarity">
    <text evidence="1 4">Belongs to the ketopantoate reductase family.</text>
</comment>
<evidence type="ECO:0000313" key="8">
    <source>
        <dbReference type="Proteomes" id="UP000016923"/>
    </source>
</evidence>
<dbReference type="InterPro" id="IPR051402">
    <property type="entry name" value="KPR-Related"/>
</dbReference>
<evidence type="ECO:0000313" key="7">
    <source>
        <dbReference type="EMBL" id="EPE09252.1"/>
    </source>
</evidence>
<feature type="domain" description="Ketopantoate reductase N-terminal" evidence="5">
    <location>
        <begin position="7"/>
        <end position="166"/>
    </location>
</feature>
<keyword evidence="2 4" id="KW-0521">NADP</keyword>
<dbReference type="InterPro" id="IPR013752">
    <property type="entry name" value="KPA_reductase"/>
</dbReference>
<evidence type="ECO:0000256" key="1">
    <source>
        <dbReference type="ARBA" id="ARBA00007870"/>
    </source>
</evidence>
<dbReference type="eggNOG" id="ENOG502QWBM">
    <property type="taxonomic scope" value="Eukaryota"/>
</dbReference>
<evidence type="ECO:0000259" key="6">
    <source>
        <dbReference type="Pfam" id="PF08546"/>
    </source>
</evidence>
<name>S3C8U3_OPHP1</name>
<dbReference type="STRING" id="1262450.S3C8U3"/>
<dbReference type="HOGENOM" id="CLU_031468_2_1_1"/>
<dbReference type="Gene3D" id="3.40.50.720">
    <property type="entry name" value="NAD(P)-binding Rossmann-like Domain"/>
    <property type="match status" value="1"/>
</dbReference>
<dbReference type="EMBL" id="KE148147">
    <property type="protein sequence ID" value="EPE09252.1"/>
    <property type="molecule type" value="Genomic_DNA"/>
</dbReference>
<accession>S3C8U3</accession>
<organism evidence="7 8">
    <name type="scientific">Ophiostoma piceae (strain UAMH 11346)</name>
    <name type="common">Sap stain fungus</name>
    <dbReference type="NCBI Taxonomy" id="1262450"/>
    <lineage>
        <taxon>Eukaryota</taxon>
        <taxon>Fungi</taxon>
        <taxon>Dikarya</taxon>
        <taxon>Ascomycota</taxon>
        <taxon>Pezizomycotina</taxon>
        <taxon>Sordariomycetes</taxon>
        <taxon>Sordariomycetidae</taxon>
        <taxon>Ophiostomatales</taxon>
        <taxon>Ophiostomataceae</taxon>
        <taxon>Ophiostoma</taxon>
    </lineage>
</organism>
<dbReference type="InterPro" id="IPR036291">
    <property type="entry name" value="NAD(P)-bd_dom_sf"/>
</dbReference>
<keyword evidence="8" id="KW-1185">Reference proteome</keyword>
<dbReference type="OrthoDB" id="3609at2759"/>
<reference evidence="7 8" key="1">
    <citation type="journal article" date="2013" name="BMC Genomics">
        <title>The genome and transcriptome of the pine saprophyte Ophiostoma piceae, and a comparison with the bark beetle-associated pine pathogen Grosmannia clavigera.</title>
        <authorList>
            <person name="Haridas S."/>
            <person name="Wang Y."/>
            <person name="Lim L."/>
            <person name="Massoumi Alamouti S."/>
            <person name="Jackman S."/>
            <person name="Docking R."/>
            <person name="Robertson G."/>
            <person name="Birol I."/>
            <person name="Bohlmann J."/>
            <person name="Breuil C."/>
        </authorList>
    </citation>
    <scope>NUCLEOTIDE SEQUENCE [LARGE SCALE GENOMIC DNA]</scope>
    <source>
        <strain evidence="7 8">UAMH 11346</strain>
    </source>
</reference>
<sequence length="326" mass="35367">MAPPYKVCLIGSGGVGTIASLVLTKSGRAEVTAVLRSKYQHVAQHGWDIESVDHGTLTNWKPHRVVGSVADAAVDKDGSTVQYDFVVVCTKQLPDRNPVVPMIEAVVAPGHTAIVLIQNGIGIDEPLTQKWPRNTVLSSVSHIGSGVSGANKVNQIGRDVSKIGVHAGSADVAADYIAMYKAGGAAEVEFAEDIKAARWEKLLWNGTFNTVCALTRTDVGEIQRSKGRETLLVPMMHEIWNIAAADGHKLGDDIVQWMAYRLPDDCPYRASMLVDVENGRPMELEVILGNPIKEARRLGVATPVMDTVYRLLQVEAWKIDEAAKKQ</sequence>
<evidence type="ECO:0000256" key="2">
    <source>
        <dbReference type="ARBA" id="ARBA00022857"/>
    </source>
</evidence>
<dbReference type="FunFam" id="1.10.1040.10:FF:000017">
    <property type="entry name" value="2-dehydropantoate 2-reductase"/>
    <property type="match status" value="1"/>
</dbReference>
<dbReference type="Pfam" id="PF08546">
    <property type="entry name" value="ApbA_C"/>
    <property type="match status" value="1"/>
</dbReference>
<dbReference type="SUPFAM" id="SSF51735">
    <property type="entry name" value="NAD(P)-binding Rossmann-fold domains"/>
    <property type="match status" value="1"/>
</dbReference>
<dbReference type="GO" id="GO:0015940">
    <property type="term" value="P:pantothenate biosynthetic process"/>
    <property type="evidence" value="ECO:0007669"/>
    <property type="project" value="InterPro"/>
</dbReference>
<dbReference type="NCBIfam" id="TIGR00745">
    <property type="entry name" value="apbA_panE"/>
    <property type="match status" value="1"/>
</dbReference>
<dbReference type="Gene3D" id="1.10.1040.10">
    <property type="entry name" value="N-(1-d-carboxylethyl)-l-norvaline Dehydrogenase, domain 2"/>
    <property type="match status" value="1"/>
</dbReference>
<evidence type="ECO:0000256" key="4">
    <source>
        <dbReference type="RuleBase" id="RU362068"/>
    </source>
</evidence>
<dbReference type="InterPro" id="IPR013328">
    <property type="entry name" value="6PGD_dom2"/>
</dbReference>
<gene>
    <name evidence="7" type="ORF">F503_07028</name>
</gene>
<dbReference type="GO" id="GO:0008677">
    <property type="term" value="F:2-dehydropantoate 2-reductase activity"/>
    <property type="evidence" value="ECO:0007669"/>
    <property type="project" value="UniProtKB-EC"/>
</dbReference>
<dbReference type="VEuPathDB" id="FungiDB:F503_07028"/>
<dbReference type="PANTHER" id="PTHR21708">
    <property type="entry name" value="PROBABLE 2-DEHYDROPANTOATE 2-REDUCTASE"/>
    <property type="match status" value="1"/>
</dbReference>
<dbReference type="InterPro" id="IPR003710">
    <property type="entry name" value="ApbA"/>
</dbReference>
<dbReference type="InterPro" id="IPR013332">
    <property type="entry name" value="KPR_N"/>
</dbReference>
<dbReference type="Pfam" id="PF02558">
    <property type="entry name" value="ApbA"/>
    <property type="match status" value="1"/>
</dbReference>
<dbReference type="InterPro" id="IPR008927">
    <property type="entry name" value="6-PGluconate_DH-like_C_sf"/>
</dbReference>
<evidence type="ECO:0000259" key="5">
    <source>
        <dbReference type="Pfam" id="PF02558"/>
    </source>
</evidence>
<dbReference type="PANTHER" id="PTHR21708:SF30">
    <property type="entry name" value="2-DEHYDROPANTOATE 2-REDUCTASE-RELATED"/>
    <property type="match status" value="1"/>
</dbReference>
<protein>
    <recommendedName>
        <fullName evidence="4">2-dehydropantoate 2-reductase</fullName>
        <ecNumber evidence="4">1.1.1.169</ecNumber>
    </recommendedName>
    <alternativeName>
        <fullName evidence="4">Ketopantoate reductase</fullName>
    </alternativeName>
</protein>
<comment type="catalytic activity">
    <reaction evidence="4">
        <text>(R)-pantoate + NADP(+) = 2-dehydropantoate + NADPH + H(+)</text>
        <dbReference type="Rhea" id="RHEA:16233"/>
        <dbReference type="ChEBI" id="CHEBI:11561"/>
        <dbReference type="ChEBI" id="CHEBI:15378"/>
        <dbReference type="ChEBI" id="CHEBI:15980"/>
        <dbReference type="ChEBI" id="CHEBI:57783"/>
        <dbReference type="ChEBI" id="CHEBI:58349"/>
        <dbReference type="EC" id="1.1.1.169"/>
    </reaction>
</comment>
<dbReference type="EC" id="1.1.1.169" evidence="4"/>
<dbReference type="GO" id="GO:0005737">
    <property type="term" value="C:cytoplasm"/>
    <property type="evidence" value="ECO:0007669"/>
    <property type="project" value="TreeGrafter"/>
</dbReference>
<dbReference type="Proteomes" id="UP000016923">
    <property type="component" value="Unassembled WGS sequence"/>
</dbReference>
<evidence type="ECO:0000256" key="3">
    <source>
        <dbReference type="ARBA" id="ARBA00023002"/>
    </source>
</evidence>
<feature type="domain" description="Ketopantoate reductase C-terminal" evidence="6">
    <location>
        <begin position="193"/>
        <end position="313"/>
    </location>
</feature>
<dbReference type="OMA" id="CTYSEEM"/>
<keyword evidence="3 4" id="KW-0560">Oxidoreductase</keyword>
<dbReference type="AlphaFoldDB" id="S3C8U3"/>
<dbReference type="SUPFAM" id="SSF48179">
    <property type="entry name" value="6-phosphogluconate dehydrogenase C-terminal domain-like"/>
    <property type="match status" value="1"/>
</dbReference>